<dbReference type="Gene3D" id="2.60.120.200">
    <property type="match status" value="1"/>
</dbReference>
<name>A0A830GJL9_9EURY</name>
<dbReference type="Pfam" id="PF14508">
    <property type="entry name" value="GH97_N"/>
    <property type="match status" value="1"/>
</dbReference>
<protein>
    <recommendedName>
        <fullName evidence="2">CBM6 domain-containing protein</fullName>
    </recommendedName>
</protein>
<dbReference type="Gene3D" id="3.20.20.70">
    <property type="entry name" value="Aldolase class I"/>
    <property type="match status" value="2"/>
</dbReference>
<dbReference type="Pfam" id="PF10566">
    <property type="entry name" value="Glyco_hydro_97"/>
    <property type="match status" value="1"/>
</dbReference>
<evidence type="ECO:0000256" key="1">
    <source>
        <dbReference type="SAM" id="MobiDB-lite"/>
    </source>
</evidence>
<dbReference type="PROSITE" id="PS51175">
    <property type="entry name" value="CBM6"/>
    <property type="match status" value="1"/>
</dbReference>
<feature type="domain" description="CBM6" evidence="2">
    <location>
        <begin position="625"/>
        <end position="769"/>
    </location>
</feature>
<accession>A0A830GJL9</accession>
<reference evidence="3" key="1">
    <citation type="journal article" date="2014" name="Int. J. Syst. Evol. Microbiol.">
        <title>Complete genome sequence of Corynebacterium casei LMG S-19264T (=DSM 44701T), isolated from a smear-ripened cheese.</title>
        <authorList>
            <consortium name="US DOE Joint Genome Institute (JGI-PGF)"/>
            <person name="Walter F."/>
            <person name="Albersmeier A."/>
            <person name="Kalinowski J."/>
            <person name="Ruckert C."/>
        </authorList>
    </citation>
    <scope>NUCLEOTIDE SEQUENCE</scope>
    <source>
        <strain evidence="3">JCM 17820</strain>
    </source>
</reference>
<dbReference type="Proteomes" id="UP000605784">
    <property type="component" value="Unassembled WGS sequence"/>
</dbReference>
<evidence type="ECO:0000313" key="3">
    <source>
        <dbReference type="EMBL" id="GGN92066.1"/>
    </source>
</evidence>
<dbReference type="PANTHER" id="PTHR35803:SF1">
    <property type="entry name" value="GLUCAN 1,4-ALPHA-GLUCOSIDASE SUSB"/>
    <property type="match status" value="1"/>
</dbReference>
<dbReference type="GO" id="GO:0030246">
    <property type="term" value="F:carbohydrate binding"/>
    <property type="evidence" value="ECO:0007669"/>
    <property type="project" value="InterPro"/>
</dbReference>
<dbReference type="AlphaFoldDB" id="A0A830GJL9"/>
<gene>
    <name evidence="3" type="ORF">GCM10009030_15860</name>
</gene>
<reference evidence="3" key="2">
    <citation type="submission" date="2020-09" db="EMBL/GenBank/DDBJ databases">
        <authorList>
            <person name="Sun Q."/>
            <person name="Ohkuma M."/>
        </authorList>
    </citation>
    <scope>NUCLEOTIDE SEQUENCE</scope>
    <source>
        <strain evidence="3">JCM 17820</strain>
    </source>
</reference>
<proteinExistence type="predicted"/>
<feature type="region of interest" description="Disordered" evidence="1">
    <location>
        <begin position="76"/>
        <end position="100"/>
    </location>
</feature>
<evidence type="ECO:0000259" key="2">
    <source>
        <dbReference type="PROSITE" id="PS51175"/>
    </source>
</evidence>
<dbReference type="Gene3D" id="2.70.98.10">
    <property type="match status" value="1"/>
</dbReference>
<dbReference type="InterPro" id="IPR019563">
    <property type="entry name" value="GH97_catalytic"/>
</dbReference>
<dbReference type="InterPro" id="IPR008979">
    <property type="entry name" value="Galactose-bd-like_sf"/>
</dbReference>
<dbReference type="InterPro" id="IPR029486">
    <property type="entry name" value="GH97_N"/>
</dbReference>
<keyword evidence="4" id="KW-1185">Reference proteome</keyword>
<dbReference type="InterPro" id="IPR013785">
    <property type="entry name" value="Aldolase_TIM"/>
</dbReference>
<dbReference type="InterPro" id="IPR014718">
    <property type="entry name" value="GH-type_carb-bd"/>
</dbReference>
<dbReference type="SUPFAM" id="SSF49785">
    <property type="entry name" value="Galactose-binding domain-like"/>
    <property type="match status" value="1"/>
</dbReference>
<dbReference type="InterPro" id="IPR052720">
    <property type="entry name" value="Glycosyl_hydrolase_97"/>
</dbReference>
<dbReference type="Pfam" id="PF14509">
    <property type="entry name" value="GH97_C"/>
    <property type="match status" value="1"/>
</dbReference>
<dbReference type="Gene3D" id="2.60.120.260">
    <property type="entry name" value="Galactose-binding domain-like"/>
    <property type="match status" value="1"/>
</dbReference>
<dbReference type="PANTHER" id="PTHR35803">
    <property type="entry name" value="GLUCAN 1,4-ALPHA-GLUCOSIDASE SUSB-RELATED"/>
    <property type="match status" value="1"/>
</dbReference>
<comment type="caution">
    <text evidence="3">The sequence shown here is derived from an EMBL/GenBank/DDBJ whole genome shotgun (WGS) entry which is preliminary data.</text>
</comment>
<dbReference type="EMBL" id="BMOU01000002">
    <property type="protein sequence ID" value="GGN92066.1"/>
    <property type="molecule type" value="Genomic_DNA"/>
</dbReference>
<evidence type="ECO:0000313" key="4">
    <source>
        <dbReference type="Proteomes" id="UP000605784"/>
    </source>
</evidence>
<sequence length="1228" mass="132065">MLAAAAYTLDVPETVAGQLANDEDGDTQTVASPDGRIEVTVDVSSDVPTYSVAFEGETYVDSSALGFDFQNQQSFGTAADGTTGPALTVTGSESGTETENWDPIWDQYESVTADYNVLRVGLAETAGPSRSATLEFRVFDDGLGFRVALGEAFASNSDSAVVTSENTQFNFAGDYTAWWIKNEFVNPRFEQEYEETALSDVEAGTRTIRPNGNAIRNGVHTPLTVKASDDAYLSVHEADLTDYATMSLAPRSDSGGTDFAAELAPLPDGTKVSTAAPTVTPWRTIQIGTTPGDLVESSMIPLLNDDLDESVLPTVDGEPDTSWITPKKYIGIWWTMIAGNANWWYKSDAEIAHNGDDPAGYIHGARTERMKRYMRFASENSIDSVLVEGWNVGWESYMSGPGTSMDFGQSSPDFSLTAVTDYGQSLSPSVEMTAHNETAGNVDNYEEQILTDDIFQFYEDNDIRSIKNGYVSDPGLVHESSDGSPTINHHCQIAVNHHELVAREAAGNRQLLERHEADKPTGKRRTYPNLAATETVKAQEFDGFEALASNLGAAHHVELPFTRMLAGPTSFQPGIFDVTFNDDTGGQIQTTRAKQLAMYPTYNAGMQMAADRIEAYINPELGVGELVQAAAGDLGGFVTADNWRDAFGTNYVAVDPNRVPSGSSVSWTVTDVPADGTYDLHLRYASDGETNANRVLDAGHAQATLRVNDSTATLELPLTEHWDDWQVFTTSVELTEGDNTVAVELDYDDSGGEFTGDVGGFNLNTVAVTEQGAASPVPSDYAGYTPENENFETEPEFAFLEAVPAGGWDDTTVIDAEIGDYTVTARESGDEWFVGTMTGDRGRALDVPLQFLTPGCGSGQANERSASADGSNAVFGPKYVAEIYSDGIDAGVDEDPTDVRIDEAIVDPSTTVLASVVPSGGQAIRLRKASGREETELPEYERPEQRYESLALPDAADVSFPFEVEITGSHTGQFIGGEELNVYANGERVATVLVRFSSTRETDSFSLTFDQPGEYEITVGQSPDDTLPAQTITVRDPYAAALPERYSTFASAPAEFGRSDDRILINAAGEDVESYADEYGTVYVDDGLGESGTVTAAVLDQEQTNPFAKSGIMVRNDITGAGESPGYLLVATAPRLGPFMHVDADGDGLVDSFIGAEVPYSFPTHLRLEKDGTTFTGFASTDGGSTFTEIGTVDLSTAAERQDAGMFVTSHNEGTKSRVAFGDFEITE</sequence>
<dbReference type="InterPro" id="IPR029483">
    <property type="entry name" value="GH97_C"/>
</dbReference>
<organism evidence="3 4">
    <name type="scientific">Haloarcula pellucida</name>
    <dbReference type="NCBI Taxonomy" id="1427151"/>
    <lineage>
        <taxon>Archaea</taxon>
        <taxon>Methanobacteriati</taxon>
        <taxon>Methanobacteriota</taxon>
        <taxon>Stenosarchaea group</taxon>
        <taxon>Halobacteria</taxon>
        <taxon>Halobacteriales</taxon>
        <taxon>Haloarculaceae</taxon>
        <taxon>Haloarcula</taxon>
    </lineage>
</organism>
<dbReference type="InterPro" id="IPR005084">
    <property type="entry name" value="CBM6"/>
</dbReference>